<keyword evidence="2" id="KW-0808">Transferase</keyword>
<dbReference type="RefSeq" id="WP_336808925.1">
    <property type="nucleotide sequence ID" value="NZ_JBBBNY010000020.1"/>
</dbReference>
<feature type="signal peptide" evidence="1">
    <location>
        <begin position="1"/>
        <end position="19"/>
    </location>
</feature>
<protein>
    <submittedName>
        <fullName evidence="2">Methyltransferase</fullName>
    </submittedName>
</protein>
<dbReference type="GO" id="GO:0032259">
    <property type="term" value="P:methylation"/>
    <property type="evidence" value="ECO:0007669"/>
    <property type="project" value="UniProtKB-KW"/>
</dbReference>
<name>A0ABU8JGQ9_9GAMM</name>
<evidence type="ECO:0000256" key="1">
    <source>
        <dbReference type="SAM" id="SignalP"/>
    </source>
</evidence>
<sequence>MKRPLLTLALLAIATAAGAVSARSQPHDPIAAAVADPARPAADRAQDAARKPAQVLAFAGIRRGDVVVDMMPGAGYYTRLFSRLVGPTGKVYALEPAQMAKAAPKPLAALRAFAGKGDYANVVVLVQPLDALALPQPADVVWTSQNYHDLHDPFMGSPDVARVDRRLLAMLEPGGTFLVLDHAAAPGSGFANTDDLHRVDPAAVKKEVTGAGFRFVAASDVLRNPADDHTAAVFDPKIKGHTDKFLLEFRKPR</sequence>
<organism evidence="2 3">
    <name type="scientific">Fulvimonas yonginensis</name>
    <dbReference type="NCBI Taxonomy" id="1495200"/>
    <lineage>
        <taxon>Bacteria</taxon>
        <taxon>Pseudomonadati</taxon>
        <taxon>Pseudomonadota</taxon>
        <taxon>Gammaproteobacteria</taxon>
        <taxon>Lysobacterales</taxon>
        <taxon>Rhodanobacteraceae</taxon>
        <taxon>Fulvimonas</taxon>
    </lineage>
</organism>
<dbReference type="EMBL" id="JBBBNY010000020">
    <property type="protein sequence ID" value="MEI7038284.1"/>
    <property type="molecule type" value="Genomic_DNA"/>
</dbReference>
<evidence type="ECO:0000313" key="3">
    <source>
        <dbReference type="Proteomes" id="UP001381174"/>
    </source>
</evidence>
<dbReference type="Proteomes" id="UP001381174">
    <property type="component" value="Unassembled WGS sequence"/>
</dbReference>
<accession>A0ABU8JGQ9</accession>
<keyword evidence="3" id="KW-1185">Reference proteome</keyword>
<gene>
    <name evidence="2" type="ORF">WAT24_16130</name>
</gene>
<reference evidence="2 3" key="1">
    <citation type="journal article" date="2014" name="Int. J. Syst. Evol. Microbiol.">
        <title>Fulvimonas yonginensis sp. nov., isolated from greenhouse soil, and emended description of the genus Fulvimonas.</title>
        <authorList>
            <person name="Ahn J.H."/>
            <person name="Kim S.J."/>
            <person name="Weon H.Y."/>
            <person name="Hong S.B."/>
            <person name="Seok S.J."/>
            <person name="Kwon S.W."/>
        </authorList>
    </citation>
    <scope>NUCLEOTIDE SEQUENCE [LARGE SCALE GENOMIC DNA]</scope>
    <source>
        <strain evidence="2 3">KACC 16952</strain>
    </source>
</reference>
<dbReference type="Gene3D" id="3.40.50.150">
    <property type="entry name" value="Vaccinia Virus protein VP39"/>
    <property type="match status" value="1"/>
</dbReference>
<dbReference type="GO" id="GO:0008168">
    <property type="term" value="F:methyltransferase activity"/>
    <property type="evidence" value="ECO:0007669"/>
    <property type="project" value="UniProtKB-KW"/>
</dbReference>
<keyword evidence="1" id="KW-0732">Signal</keyword>
<keyword evidence="2" id="KW-0489">Methyltransferase</keyword>
<dbReference type="PIRSF" id="PIRSF031679">
    <property type="entry name" value="Mtase_Alr7345_prd"/>
    <property type="match status" value="1"/>
</dbReference>
<proteinExistence type="predicted"/>
<dbReference type="InterPro" id="IPR029063">
    <property type="entry name" value="SAM-dependent_MTases_sf"/>
</dbReference>
<evidence type="ECO:0000313" key="2">
    <source>
        <dbReference type="EMBL" id="MEI7038284.1"/>
    </source>
</evidence>
<dbReference type="InterPro" id="IPR016980">
    <property type="entry name" value="S-AdoMet-dep_MeTrfase_Alr7345"/>
</dbReference>
<comment type="caution">
    <text evidence="2">The sequence shown here is derived from an EMBL/GenBank/DDBJ whole genome shotgun (WGS) entry which is preliminary data.</text>
</comment>
<feature type="chain" id="PRO_5045137571" evidence="1">
    <location>
        <begin position="20"/>
        <end position="253"/>
    </location>
</feature>
<dbReference type="SUPFAM" id="SSF53335">
    <property type="entry name" value="S-adenosyl-L-methionine-dependent methyltransferases"/>
    <property type="match status" value="1"/>
</dbReference>